<keyword evidence="1" id="KW-0805">Transcription regulation</keyword>
<keyword evidence="3" id="KW-0804">Transcription</keyword>
<name>A0A2U2PKT4_9SPHI</name>
<dbReference type="InterPro" id="IPR009057">
    <property type="entry name" value="Homeodomain-like_sf"/>
</dbReference>
<protein>
    <submittedName>
        <fullName evidence="6">AraC family transcriptional regulator</fullName>
    </submittedName>
</protein>
<dbReference type="InterPro" id="IPR018060">
    <property type="entry name" value="HTH_AraC"/>
</dbReference>
<dbReference type="PROSITE" id="PS01124">
    <property type="entry name" value="HTH_ARAC_FAMILY_2"/>
    <property type="match status" value="1"/>
</dbReference>
<feature type="domain" description="HTH araC/xylS-type" evidence="5">
    <location>
        <begin position="185"/>
        <end position="283"/>
    </location>
</feature>
<dbReference type="SUPFAM" id="SSF46689">
    <property type="entry name" value="Homeodomain-like"/>
    <property type="match status" value="1"/>
</dbReference>
<dbReference type="Proteomes" id="UP000245647">
    <property type="component" value="Unassembled WGS sequence"/>
</dbReference>
<dbReference type="Pfam" id="PF12833">
    <property type="entry name" value="HTH_18"/>
    <property type="match status" value="1"/>
</dbReference>
<keyword evidence="2" id="KW-0238">DNA-binding</keyword>
<dbReference type="SMART" id="SM00342">
    <property type="entry name" value="HTH_ARAC"/>
    <property type="match status" value="1"/>
</dbReference>
<comment type="caution">
    <text evidence="6">The sequence shown here is derived from an EMBL/GenBank/DDBJ whole genome shotgun (WGS) entry which is preliminary data.</text>
</comment>
<dbReference type="RefSeq" id="WP_109414292.1">
    <property type="nucleotide sequence ID" value="NZ_QEAS01000002.1"/>
</dbReference>
<reference evidence="6 7" key="1">
    <citation type="submission" date="2018-04" db="EMBL/GenBank/DDBJ databases">
        <title>Pedobacter chongqingensis sp. nov., isolated from a rottenly hemp rope.</title>
        <authorList>
            <person name="Cai Y."/>
        </authorList>
    </citation>
    <scope>NUCLEOTIDE SEQUENCE [LARGE SCALE GENOMIC DNA]</scope>
    <source>
        <strain evidence="6 7">FJ4-8</strain>
    </source>
</reference>
<evidence type="ECO:0000259" key="5">
    <source>
        <dbReference type="PROSITE" id="PS01124"/>
    </source>
</evidence>
<dbReference type="PANTHER" id="PTHR43280">
    <property type="entry name" value="ARAC-FAMILY TRANSCRIPTIONAL REGULATOR"/>
    <property type="match status" value="1"/>
</dbReference>
<dbReference type="InterPro" id="IPR037923">
    <property type="entry name" value="HTH-like"/>
</dbReference>
<evidence type="ECO:0000256" key="4">
    <source>
        <dbReference type="SAM" id="Coils"/>
    </source>
</evidence>
<sequence length="294" mass="34441">MIVQYDFYRSKYGEELLIDLLRLESLHHYIRESPVQQLTYYDITFIYYGDGSFSIDGCEYPLMPGTVFFSGPGQVRCWDTPSAPDGYALIFEEEFLGAFFNDVHFIRHLAFFRDRNMPPMVELASEELNKMKELLEDVRKEITTFRNNDKHILRALLYQILVSLNRIYIKRRPSPMDKAVNRYAGQFAELVESHFRENRSVGYYAQKICITSGHLNDIIKSRYGISAKKYITERTLLEAKRLLKYTDMSIGQIAIHLCYENTSFFARSFRNGTGETPLEFRNKKENPGKMSFLP</sequence>
<gene>
    <name evidence="6" type="ORF">DDR33_03050</name>
</gene>
<dbReference type="PANTHER" id="PTHR43280:SF32">
    <property type="entry name" value="TRANSCRIPTIONAL REGULATORY PROTEIN"/>
    <property type="match status" value="1"/>
</dbReference>
<evidence type="ECO:0000313" key="6">
    <source>
        <dbReference type="EMBL" id="PWG82015.1"/>
    </source>
</evidence>
<dbReference type="GO" id="GO:0003700">
    <property type="term" value="F:DNA-binding transcription factor activity"/>
    <property type="evidence" value="ECO:0007669"/>
    <property type="project" value="InterPro"/>
</dbReference>
<evidence type="ECO:0000256" key="2">
    <source>
        <dbReference type="ARBA" id="ARBA00023125"/>
    </source>
</evidence>
<evidence type="ECO:0000256" key="3">
    <source>
        <dbReference type="ARBA" id="ARBA00023163"/>
    </source>
</evidence>
<dbReference type="GO" id="GO:0043565">
    <property type="term" value="F:sequence-specific DNA binding"/>
    <property type="evidence" value="ECO:0007669"/>
    <property type="project" value="InterPro"/>
</dbReference>
<dbReference type="SUPFAM" id="SSF51215">
    <property type="entry name" value="Regulatory protein AraC"/>
    <property type="match status" value="1"/>
</dbReference>
<keyword evidence="7" id="KW-1185">Reference proteome</keyword>
<dbReference type="Gene3D" id="1.10.10.60">
    <property type="entry name" value="Homeodomain-like"/>
    <property type="match status" value="1"/>
</dbReference>
<keyword evidence="4" id="KW-0175">Coiled coil</keyword>
<feature type="coiled-coil region" evidence="4">
    <location>
        <begin position="121"/>
        <end position="148"/>
    </location>
</feature>
<dbReference type="AlphaFoldDB" id="A0A2U2PKT4"/>
<evidence type="ECO:0000256" key="1">
    <source>
        <dbReference type="ARBA" id="ARBA00023015"/>
    </source>
</evidence>
<dbReference type="EMBL" id="QEAS01000002">
    <property type="protein sequence ID" value="PWG82015.1"/>
    <property type="molecule type" value="Genomic_DNA"/>
</dbReference>
<proteinExistence type="predicted"/>
<evidence type="ECO:0000313" key="7">
    <source>
        <dbReference type="Proteomes" id="UP000245647"/>
    </source>
</evidence>
<accession>A0A2U2PKT4</accession>
<dbReference type="OrthoDB" id="2585681at2"/>
<organism evidence="6 7">
    <name type="scientific">Pararcticibacter amylolyticus</name>
    <dbReference type="NCBI Taxonomy" id="2173175"/>
    <lineage>
        <taxon>Bacteria</taxon>
        <taxon>Pseudomonadati</taxon>
        <taxon>Bacteroidota</taxon>
        <taxon>Sphingobacteriia</taxon>
        <taxon>Sphingobacteriales</taxon>
        <taxon>Sphingobacteriaceae</taxon>
        <taxon>Pararcticibacter</taxon>
    </lineage>
</organism>